<reference evidence="1" key="1">
    <citation type="journal article" date="2020" name="Stud. Mycol.">
        <title>101 Dothideomycetes genomes: a test case for predicting lifestyles and emergence of pathogens.</title>
        <authorList>
            <person name="Haridas S."/>
            <person name="Albert R."/>
            <person name="Binder M."/>
            <person name="Bloem J."/>
            <person name="Labutti K."/>
            <person name="Salamov A."/>
            <person name="Andreopoulos B."/>
            <person name="Baker S."/>
            <person name="Barry K."/>
            <person name="Bills G."/>
            <person name="Bluhm B."/>
            <person name="Cannon C."/>
            <person name="Castanera R."/>
            <person name="Culley D."/>
            <person name="Daum C."/>
            <person name="Ezra D."/>
            <person name="Gonzalez J."/>
            <person name="Henrissat B."/>
            <person name="Kuo A."/>
            <person name="Liang C."/>
            <person name="Lipzen A."/>
            <person name="Lutzoni F."/>
            <person name="Magnuson J."/>
            <person name="Mondo S."/>
            <person name="Nolan M."/>
            <person name="Ohm R."/>
            <person name="Pangilinan J."/>
            <person name="Park H.-J."/>
            <person name="Ramirez L."/>
            <person name="Alfaro M."/>
            <person name="Sun H."/>
            <person name="Tritt A."/>
            <person name="Yoshinaga Y."/>
            <person name="Zwiers L.-H."/>
            <person name="Turgeon B."/>
            <person name="Goodwin S."/>
            <person name="Spatafora J."/>
            <person name="Crous P."/>
            <person name="Grigoriev I."/>
        </authorList>
    </citation>
    <scope>NUCLEOTIDE SEQUENCE</scope>
    <source>
        <strain evidence="1">CBS 690.94</strain>
    </source>
</reference>
<dbReference type="Proteomes" id="UP000799764">
    <property type="component" value="Unassembled WGS sequence"/>
</dbReference>
<organism evidence="1 2">
    <name type="scientific">Karstenula rhodostoma CBS 690.94</name>
    <dbReference type="NCBI Taxonomy" id="1392251"/>
    <lineage>
        <taxon>Eukaryota</taxon>
        <taxon>Fungi</taxon>
        <taxon>Dikarya</taxon>
        <taxon>Ascomycota</taxon>
        <taxon>Pezizomycotina</taxon>
        <taxon>Dothideomycetes</taxon>
        <taxon>Pleosporomycetidae</taxon>
        <taxon>Pleosporales</taxon>
        <taxon>Massarineae</taxon>
        <taxon>Didymosphaeriaceae</taxon>
        <taxon>Karstenula</taxon>
    </lineage>
</organism>
<dbReference type="EMBL" id="MU001498">
    <property type="protein sequence ID" value="KAF2446372.1"/>
    <property type="molecule type" value="Genomic_DNA"/>
</dbReference>
<protein>
    <submittedName>
        <fullName evidence="1">Uncharacterized protein</fullName>
    </submittedName>
</protein>
<name>A0A9P4PLT0_9PLEO</name>
<comment type="caution">
    <text evidence="1">The sequence shown here is derived from an EMBL/GenBank/DDBJ whole genome shotgun (WGS) entry which is preliminary data.</text>
</comment>
<proteinExistence type="predicted"/>
<evidence type="ECO:0000313" key="2">
    <source>
        <dbReference type="Proteomes" id="UP000799764"/>
    </source>
</evidence>
<evidence type="ECO:0000313" key="1">
    <source>
        <dbReference type="EMBL" id="KAF2446372.1"/>
    </source>
</evidence>
<accession>A0A9P4PLT0</accession>
<dbReference type="AlphaFoldDB" id="A0A9P4PLT0"/>
<keyword evidence="2" id="KW-1185">Reference proteome</keyword>
<sequence length="175" mass="18579">MAGIVEIAAHLVGEALGMAWENSGDNDGVSYGHSVFVSFKNYTGGPLAVDAYSSDGADWDASVAGSAGGTPPADMGPNGQCLAVALCRAFNLTIYSTIYYMKPEDRDKGNAVYKIDFDNKTAGIGCSLSVGIEHGHEQEGYRYSIVRHSEGWEAFYTVIFVKVDGQGNIIKPPGL</sequence>
<gene>
    <name evidence="1" type="ORF">P171DRAFT_258191</name>
</gene>